<dbReference type="OMA" id="HHITIRM"/>
<feature type="region of interest" description="Disordered" evidence="1">
    <location>
        <begin position="1"/>
        <end position="24"/>
    </location>
</feature>
<dbReference type="Pfam" id="PF14856">
    <property type="entry name" value="Hce2"/>
    <property type="match status" value="1"/>
</dbReference>
<proteinExistence type="predicted"/>
<feature type="compositionally biased region" description="Low complexity" evidence="1">
    <location>
        <begin position="85"/>
        <end position="96"/>
    </location>
</feature>
<gene>
    <name evidence="3" type="ORF">SAMD00023353_3200380</name>
</gene>
<keyword evidence="3" id="KW-0378">Hydrolase</keyword>
<dbReference type="AlphaFoldDB" id="A0A1W2TIJ3"/>
<feature type="compositionally biased region" description="Low complexity" evidence="1">
    <location>
        <begin position="12"/>
        <end position="23"/>
    </location>
</feature>
<evidence type="ECO:0000256" key="1">
    <source>
        <dbReference type="SAM" id="MobiDB-lite"/>
    </source>
</evidence>
<protein>
    <submittedName>
        <fullName evidence="3">Putative glycoside hydrolase family 18 protein</fullName>
    </submittedName>
</protein>
<evidence type="ECO:0000313" key="4">
    <source>
        <dbReference type="Proteomes" id="UP000054516"/>
    </source>
</evidence>
<accession>A0A1W2TIJ3</accession>
<name>A0A1W2TIJ3_ROSNE</name>
<organism evidence="3">
    <name type="scientific">Rosellinia necatrix</name>
    <name type="common">White root-rot fungus</name>
    <dbReference type="NCBI Taxonomy" id="77044"/>
    <lineage>
        <taxon>Eukaryota</taxon>
        <taxon>Fungi</taxon>
        <taxon>Dikarya</taxon>
        <taxon>Ascomycota</taxon>
        <taxon>Pezizomycotina</taxon>
        <taxon>Sordariomycetes</taxon>
        <taxon>Xylariomycetidae</taxon>
        <taxon>Xylariales</taxon>
        <taxon>Xylariaceae</taxon>
        <taxon>Rosellinia</taxon>
    </lineage>
</organism>
<reference evidence="3" key="1">
    <citation type="submission" date="2016-03" db="EMBL/GenBank/DDBJ databases">
        <title>Draft genome sequence of Rosellinia necatrix.</title>
        <authorList>
            <person name="Kanematsu S."/>
        </authorList>
    </citation>
    <scope>NUCLEOTIDE SEQUENCE [LARGE SCALE GENOMIC DNA]</scope>
    <source>
        <strain evidence="3">W97</strain>
    </source>
</reference>
<evidence type="ECO:0000259" key="2">
    <source>
        <dbReference type="Pfam" id="PF14856"/>
    </source>
</evidence>
<dbReference type="GO" id="GO:0016787">
    <property type="term" value="F:hydrolase activity"/>
    <property type="evidence" value="ECO:0007669"/>
    <property type="project" value="UniProtKB-KW"/>
</dbReference>
<dbReference type="EMBL" id="DF977477">
    <property type="protein sequence ID" value="GAP87999.2"/>
    <property type="molecule type" value="Genomic_DNA"/>
</dbReference>
<feature type="region of interest" description="Disordered" evidence="1">
    <location>
        <begin position="77"/>
        <end position="99"/>
    </location>
</feature>
<evidence type="ECO:0000313" key="3">
    <source>
        <dbReference type="EMBL" id="GAP87999.2"/>
    </source>
</evidence>
<sequence length="174" mass="17641">MAHHGDVPLIGQSAPSPAQAQAQNNCRGDASAAGYCTPLTFTDATAGFASPPTTRDCQDACAGVNGDAGDWLVDFSADQKPTTNSSSSSSSSSASGGSDGRHDMLLYRCGFAVAPGAGTPADARLTLANRDILALYDGSLARFGAAHGGRVAARGTMLCAGGLEIEWFIQDLAD</sequence>
<dbReference type="Proteomes" id="UP000054516">
    <property type="component" value="Unassembled WGS sequence"/>
</dbReference>
<dbReference type="InterPro" id="IPR029226">
    <property type="entry name" value="Ecp2-like"/>
</dbReference>
<dbReference type="OrthoDB" id="73875at2759"/>
<feature type="domain" description="Ecp2 effector protein-like" evidence="2">
    <location>
        <begin position="35"/>
        <end position="159"/>
    </location>
</feature>
<keyword evidence="4" id="KW-1185">Reference proteome</keyword>